<evidence type="ECO:0000313" key="2">
    <source>
        <dbReference type="Proteomes" id="UP000636479"/>
    </source>
</evidence>
<protein>
    <submittedName>
        <fullName evidence="1">Uncharacterized protein</fullName>
    </submittedName>
</protein>
<dbReference type="GO" id="GO:0008757">
    <property type="term" value="F:S-adenosylmethionine-dependent methyltransferase activity"/>
    <property type="evidence" value="ECO:0007669"/>
    <property type="project" value="UniProtKB-ARBA"/>
</dbReference>
<dbReference type="InterPro" id="IPR029063">
    <property type="entry name" value="SAM-dependent_MTases_sf"/>
</dbReference>
<dbReference type="Proteomes" id="UP000636479">
    <property type="component" value="Unassembled WGS sequence"/>
</dbReference>
<accession>A0A8H6W6A6</accession>
<dbReference type="RefSeq" id="XP_037222443.1">
    <property type="nucleotide sequence ID" value="XM_037362151.1"/>
</dbReference>
<dbReference type="PANTHER" id="PTHR14614">
    <property type="entry name" value="HEPATOCELLULAR CARCINOMA-ASSOCIATED ANTIGEN"/>
    <property type="match status" value="1"/>
</dbReference>
<organism evidence="1 2">
    <name type="scientific">Mycena indigotica</name>
    <dbReference type="NCBI Taxonomy" id="2126181"/>
    <lineage>
        <taxon>Eukaryota</taxon>
        <taxon>Fungi</taxon>
        <taxon>Dikarya</taxon>
        <taxon>Basidiomycota</taxon>
        <taxon>Agaricomycotina</taxon>
        <taxon>Agaricomycetes</taxon>
        <taxon>Agaricomycetidae</taxon>
        <taxon>Agaricales</taxon>
        <taxon>Marasmiineae</taxon>
        <taxon>Mycenaceae</taxon>
        <taxon>Mycena</taxon>
    </lineage>
</organism>
<proteinExistence type="predicted"/>
<gene>
    <name evidence="1" type="ORF">MIND_00536800</name>
</gene>
<dbReference type="AlphaFoldDB" id="A0A8H6W6A6"/>
<dbReference type="Pfam" id="PF10294">
    <property type="entry name" value="Methyltransf_16"/>
    <property type="match status" value="1"/>
</dbReference>
<dbReference type="Gene3D" id="3.40.50.150">
    <property type="entry name" value="Vaccinia Virus protein VP39"/>
    <property type="match status" value="1"/>
</dbReference>
<keyword evidence="2" id="KW-1185">Reference proteome</keyword>
<dbReference type="InterPro" id="IPR019410">
    <property type="entry name" value="Methyltransf_16"/>
</dbReference>
<dbReference type="OrthoDB" id="194386at2759"/>
<dbReference type="PANTHER" id="PTHR14614:SF130">
    <property type="entry name" value="PROTEIN-LYSINE N-METHYLTRANSFERASE EEF2KMT"/>
    <property type="match status" value="1"/>
</dbReference>
<evidence type="ECO:0000313" key="1">
    <source>
        <dbReference type="EMBL" id="KAF7307424.1"/>
    </source>
</evidence>
<comment type="caution">
    <text evidence="1">The sequence shown here is derived from an EMBL/GenBank/DDBJ whole genome shotgun (WGS) entry which is preliminary data.</text>
</comment>
<dbReference type="GeneID" id="59344667"/>
<dbReference type="SUPFAM" id="SSF53335">
    <property type="entry name" value="S-adenosyl-L-methionine-dependent methyltransferases"/>
    <property type="match status" value="1"/>
</dbReference>
<dbReference type="EMBL" id="JACAZF010000004">
    <property type="protein sequence ID" value="KAF7307424.1"/>
    <property type="molecule type" value="Genomic_DNA"/>
</dbReference>
<dbReference type="GO" id="GO:0005737">
    <property type="term" value="C:cytoplasm"/>
    <property type="evidence" value="ECO:0007669"/>
    <property type="project" value="TreeGrafter"/>
</dbReference>
<reference evidence="1" key="1">
    <citation type="submission" date="2020-05" db="EMBL/GenBank/DDBJ databases">
        <title>Mycena genomes resolve the evolution of fungal bioluminescence.</title>
        <authorList>
            <person name="Tsai I.J."/>
        </authorList>
    </citation>
    <scope>NUCLEOTIDE SEQUENCE</scope>
    <source>
        <strain evidence="1">171206Taipei</strain>
    </source>
</reference>
<name>A0A8H6W6A6_9AGAR</name>
<sequence>MVTRPKILNSPTTMESELFNILRGYAGLYPPQHLNFPSTLPLELLHDFFLNQLLLDPHFEAFPPSEQYQKTFWKWTIAQLERKLADSDFEIDSRIYDHYLALLNTTSQSGPPSQSYITHFWKPLGSEITTAHQKTTLLESRTMIEGGTTGMRTWLASLVLAQHLITNPDIVQHKRVLELGAGIGFLGCIVATIQHLQGAYGALWLTDINETVLSRCQDNIKLTCNLSSSHPHVRCCSLDWSAALEGLAPVTSLLDEIAPELILGADIVFDPELIPPLVAILRLSLRPKPRSMAIIALTLRNPATMQKFLDAVANVNDLVLEDIDPEPTSHDMFVEGVEGSATVKIFKIQYRA</sequence>